<accession>A0ABR0A1P5</accession>
<evidence type="ECO:0000313" key="2">
    <source>
        <dbReference type="EMBL" id="KAK4018849.1"/>
    </source>
</evidence>
<organism evidence="2 3">
    <name type="scientific">Daphnia magna</name>
    <dbReference type="NCBI Taxonomy" id="35525"/>
    <lineage>
        <taxon>Eukaryota</taxon>
        <taxon>Metazoa</taxon>
        <taxon>Ecdysozoa</taxon>
        <taxon>Arthropoda</taxon>
        <taxon>Crustacea</taxon>
        <taxon>Branchiopoda</taxon>
        <taxon>Diplostraca</taxon>
        <taxon>Cladocera</taxon>
        <taxon>Anomopoda</taxon>
        <taxon>Daphniidae</taxon>
        <taxon>Daphnia</taxon>
    </lineage>
</organism>
<evidence type="ECO:0000256" key="1">
    <source>
        <dbReference type="SAM" id="MobiDB-lite"/>
    </source>
</evidence>
<gene>
    <name evidence="2" type="ORF">OUZ56_000889</name>
</gene>
<comment type="caution">
    <text evidence="2">The sequence shown here is derived from an EMBL/GenBank/DDBJ whole genome shotgun (WGS) entry which is preliminary data.</text>
</comment>
<dbReference type="Proteomes" id="UP001234178">
    <property type="component" value="Unassembled WGS sequence"/>
</dbReference>
<protein>
    <submittedName>
        <fullName evidence="2">Uncharacterized protein</fullName>
    </submittedName>
</protein>
<name>A0ABR0A1P5_9CRUS</name>
<evidence type="ECO:0000313" key="3">
    <source>
        <dbReference type="Proteomes" id="UP001234178"/>
    </source>
</evidence>
<keyword evidence="3" id="KW-1185">Reference proteome</keyword>
<dbReference type="EMBL" id="JAOYFB010000036">
    <property type="protein sequence ID" value="KAK4018849.1"/>
    <property type="molecule type" value="Genomic_DNA"/>
</dbReference>
<feature type="compositionally biased region" description="Polar residues" evidence="1">
    <location>
        <begin position="26"/>
        <end position="42"/>
    </location>
</feature>
<reference evidence="2 3" key="1">
    <citation type="journal article" date="2023" name="Nucleic Acids Res.">
        <title>The hologenome of Daphnia magna reveals possible DNA methylation and microbiome-mediated evolution of the host genome.</title>
        <authorList>
            <person name="Chaturvedi A."/>
            <person name="Li X."/>
            <person name="Dhandapani V."/>
            <person name="Marshall H."/>
            <person name="Kissane S."/>
            <person name="Cuenca-Cambronero M."/>
            <person name="Asole G."/>
            <person name="Calvet F."/>
            <person name="Ruiz-Romero M."/>
            <person name="Marangio P."/>
            <person name="Guigo R."/>
            <person name="Rago D."/>
            <person name="Mirbahai L."/>
            <person name="Eastwood N."/>
            <person name="Colbourne J.K."/>
            <person name="Zhou J."/>
            <person name="Mallon E."/>
            <person name="Orsini L."/>
        </authorList>
    </citation>
    <scope>NUCLEOTIDE SEQUENCE [LARGE SCALE GENOMIC DNA]</scope>
    <source>
        <strain evidence="2">LRV0_1</strain>
    </source>
</reference>
<proteinExistence type="predicted"/>
<feature type="region of interest" description="Disordered" evidence="1">
    <location>
        <begin position="19"/>
        <end position="42"/>
    </location>
</feature>
<sequence length="99" mass="10995">MRETDENNHRGMRVLKTDVKEKGQQKCGSTHQQIQVAVSPEKSQSTRRQVACLDGYINNQTVTRAAALFSPSITSSSPPPNANDIFLFYPLCLSLTRVS</sequence>